<evidence type="ECO:0000313" key="1">
    <source>
        <dbReference type="EMBL" id="AZQ93799.1"/>
    </source>
</evidence>
<organism evidence="1 4">
    <name type="scientific">Moraxella catarrhalis</name>
    <name type="common">Branhamella catarrhalis</name>
    <dbReference type="NCBI Taxonomy" id="480"/>
    <lineage>
        <taxon>Bacteria</taxon>
        <taxon>Pseudomonadati</taxon>
        <taxon>Pseudomonadota</taxon>
        <taxon>Gammaproteobacteria</taxon>
        <taxon>Moraxellales</taxon>
        <taxon>Moraxellaceae</taxon>
        <taxon>Moraxella</taxon>
    </lineage>
</organism>
<dbReference type="EMBL" id="CP034662">
    <property type="protein sequence ID" value="AZQ93799.1"/>
    <property type="molecule type" value="Genomic_DNA"/>
</dbReference>
<protein>
    <submittedName>
        <fullName evidence="1">Uncharacterized protein</fullName>
    </submittedName>
</protein>
<dbReference type="AlphaFoldDB" id="A0A3Q9GET0"/>
<keyword evidence="3" id="KW-1185">Reference proteome</keyword>
<evidence type="ECO:0000313" key="2">
    <source>
        <dbReference type="EMBL" id="RUO13387.1"/>
    </source>
</evidence>
<dbReference type="Proteomes" id="UP000280228">
    <property type="component" value="Chromosome"/>
</dbReference>
<sequence>MIVTDMADGATDNSLSCQILFWSLVDQLAQSLINALK</sequence>
<proteinExistence type="predicted"/>
<dbReference type="EMBL" id="RYER01000021">
    <property type="protein sequence ID" value="RUO13387.1"/>
    <property type="molecule type" value="Genomic_DNA"/>
</dbReference>
<gene>
    <name evidence="1" type="ORF">EJK53_0536</name>
    <name evidence="2" type="ORF">EJK54_0152</name>
</gene>
<evidence type="ECO:0000313" key="4">
    <source>
        <dbReference type="Proteomes" id="UP000280228"/>
    </source>
</evidence>
<accession>A0A3Q9GET0</accession>
<reference evidence="3 4" key="1">
    <citation type="submission" date="2018-12" db="EMBL/GenBank/DDBJ databases">
        <title>Persistence of Moraxella catarrhalis in Chronic Obstructive Pulmonary Disease and Regulation of the Hag/MID Adhesin.</title>
        <authorList>
            <person name="Murphy T."/>
            <person name="Zhao X."/>
            <person name="Vyas G."/>
            <person name="Aluvathingal J."/>
            <person name="Nadendla S."/>
            <person name="Tallon L."/>
            <person name="Tettelin H."/>
        </authorList>
    </citation>
    <scope>NUCLEOTIDE SEQUENCE [LARGE SCALE GENOMIC DNA]</scope>
    <source>
        <strain evidence="2 3">173P27B1</strain>
        <strain evidence="1 4">46P58B1</strain>
    </source>
</reference>
<evidence type="ECO:0000313" key="3">
    <source>
        <dbReference type="Proteomes" id="UP000268436"/>
    </source>
</evidence>
<dbReference type="Proteomes" id="UP000268436">
    <property type="component" value="Unassembled WGS sequence"/>
</dbReference>
<name>A0A3Q9GET0_MORCA</name>